<keyword evidence="4" id="KW-0539">Nucleus</keyword>
<gene>
    <name evidence="7" type="ORF">RirG_233500</name>
</gene>
<dbReference type="EMBL" id="JEMT01028467">
    <property type="protein sequence ID" value="EXX54551.1"/>
    <property type="molecule type" value="Genomic_DNA"/>
</dbReference>
<dbReference type="Pfam" id="PF00172">
    <property type="entry name" value="Zn_clus"/>
    <property type="match status" value="1"/>
</dbReference>
<keyword evidence="3" id="KW-0238">DNA-binding</keyword>
<dbReference type="InterPro" id="IPR001138">
    <property type="entry name" value="Zn2Cys6_DnaBD"/>
</dbReference>
<evidence type="ECO:0000259" key="6">
    <source>
        <dbReference type="PROSITE" id="PS50048"/>
    </source>
</evidence>
<dbReference type="GO" id="GO:0005634">
    <property type="term" value="C:nucleus"/>
    <property type="evidence" value="ECO:0007669"/>
    <property type="project" value="UniProtKB-SubCell"/>
</dbReference>
<dbReference type="PANTHER" id="PTHR46910">
    <property type="entry name" value="TRANSCRIPTION FACTOR PDR1"/>
    <property type="match status" value="1"/>
</dbReference>
<evidence type="ECO:0000256" key="2">
    <source>
        <dbReference type="ARBA" id="ARBA00022723"/>
    </source>
</evidence>
<evidence type="ECO:0000256" key="4">
    <source>
        <dbReference type="ARBA" id="ARBA00023242"/>
    </source>
</evidence>
<reference evidence="7 8" key="1">
    <citation type="submission" date="2014-02" db="EMBL/GenBank/DDBJ databases">
        <title>Single nucleus genome sequencing reveals high similarity among nuclei of an endomycorrhizal fungus.</title>
        <authorList>
            <person name="Lin K."/>
            <person name="Geurts R."/>
            <person name="Zhang Z."/>
            <person name="Limpens E."/>
            <person name="Saunders D.G."/>
            <person name="Mu D."/>
            <person name="Pang E."/>
            <person name="Cao H."/>
            <person name="Cha H."/>
            <person name="Lin T."/>
            <person name="Zhou Q."/>
            <person name="Shang Y."/>
            <person name="Li Y."/>
            <person name="Ivanov S."/>
            <person name="Sharma T."/>
            <person name="Velzen R.V."/>
            <person name="Ruijter N.D."/>
            <person name="Aanen D.K."/>
            <person name="Win J."/>
            <person name="Kamoun S."/>
            <person name="Bisseling T."/>
            <person name="Huang S."/>
        </authorList>
    </citation>
    <scope>NUCLEOTIDE SEQUENCE [LARGE SCALE GENOMIC DNA]</scope>
    <source>
        <strain evidence="8">DAOM197198w</strain>
    </source>
</reference>
<dbReference type="Gene3D" id="4.10.240.10">
    <property type="entry name" value="Zn(2)-C6 fungal-type DNA-binding domain"/>
    <property type="match status" value="1"/>
</dbReference>
<dbReference type="SMART" id="SM00066">
    <property type="entry name" value="GAL4"/>
    <property type="match status" value="1"/>
</dbReference>
<dbReference type="OrthoDB" id="2408466at2759"/>
<dbReference type="GO" id="GO:0008270">
    <property type="term" value="F:zinc ion binding"/>
    <property type="evidence" value="ECO:0007669"/>
    <property type="project" value="InterPro"/>
</dbReference>
<feature type="region of interest" description="Disordered" evidence="5">
    <location>
        <begin position="231"/>
        <end position="298"/>
    </location>
</feature>
<dbReference type="AlphaFoldDB" id="A0A015K554"/>
<comment type="caution">
    <text evidence="7">The sequence shown here is derived from an EMBL/GenBank/DDBJ whole genome shotgun (WGS) entry which is preliminary data.</text>
</comment>
<dbReference type="CDD" id="cd00067">
    <property type="entry name" value="GAL4"/>
    <property type="match status" value="1"/>
</dbReference>
<sequence length="316" mass="34864">MNRTKVTVACQACQKKKVKCTGSAPCTTCSRSGHKCIFSNNAKKRGPRNGNVEVIRTSAHRLNCVLQKHPDLRDQISQMLESNGNNENNSKHSRQSGKSGLYAYLVPKKPDIPIKPQRCQDQEDHQSPFFCKPMPVYPSNMRRDLPSKRSDINGYTPLTSHNISEVVASATKNTSIKDLTLPPPYSQSSMRKGMSMSVYSSSLGTQLLLPAPDLGIGMDFLQKSLISSLKKSKDEDHVSTDGSFNVKEEKDSVTISLPSLPSPPSYLSSPTSTYCPPTPTSSSSPPLSPRSYTAKRSSIHLLSKPAPWHDYMEIDY</sequence>
<evidence type="ECO:0000313" key="7">
    <source>
        <dbReference type="EMBL" id="EXX54551.1"/>
    </source>
</evidence>
<feature type="domain" description="Zn(2)-C6 fungal-type" evidence="6">
    <location>
        <begin position="9"/>
        <end position="38"/>
    </location>
</feature>
<evidence type="ECO:0000256" key="3">
    <source>
        <dbReference type="ARBA" id="ARBA00023125"/>
    </source>
</evidence>
<dbReference type="PANTHER" id="PTHR46910:SF3">
    <property type="entry name" value="HALOTOLERANCE PROTEIN 9-RELATED"/>
    <property type="match status" value="1"/>
</dbReference>
<keyword evidence="2" id="KW-0479">Metal-binding</keyword>
<dbReference type="PROSITE" id="PS50048">
    <property type="entry name" value="ZN2_CY6_FUNGAL_2"/>
    <property type="match status" value="1"/>
</dbReference>
<dbReference type="InterPro" id="IPR050987">
    <property type="entry name" value="AtrR-like"/>
</dbReference>
<evidence type="ECO:0000313" key="8">
    <source>
        <dbReference type="Proteomes" id="UP000022910"/>
    </source>
</evidence>
<comment type="subcellular location">
    <subcellularLocation>
        <location evidence="1">Nucleus</location>
    </subcellularLocation>
</comment>
<evidence type="ECO:0000256" key="5">
    <source>
        <dbReference type="SAM" id="MobiDB-lite"/>
    </source>
</evidence>
<evidence type="ECO:0000256" key="1">
    <source>
        <dbReference type="ARBA" id="ARBA00004123"/>
    </source>
</evidence>
<proteinExistence type="predicted"/>
<keyword evidence="8" id="KW-1185">Reference proteome</keyword>
<accession>A0A015K554</accession>
<organism evidence="7 8">
    <name type="scientific">Rhizophagus irregularis (strain DAOM 197198w)</name>
    <name type="common">Glomus intraradices</name>
    <dbReference type="NCBI Taxonomy" id="1432141"/>
    <lineage>
        <taxon>Eukaryota</taxon>
        <taxon>Fungi</taxon>
        <taxon>Fungi incertae sedis</taxon>
        <taxon>Mucoromycota</taxon>
        <taxon>Glomeromycotina</taxon>
        <taxon>Glomeromycetes</taxon>
        <taxon>Glomerales</taxon>
        <taxon>Glomeraceae</taxon>
        <taxon>Rhizophagus</taxon>
    </lineage>
</organism>
<dbReference type="GO" id="GO:0000981">
    <property type="term" value="F:DNA-binding transcription factor activity, RNA polymerase II-specific"/>
    <property type="evidence" value="ECO:0007669"/>
    <property type="project" value="InterPro"/>
</dbReference>
<name>A0A015K554_RHIIW</name>
<dbReference type="SUPFAM" id="SSF57701">
    <property type="entry name" value="Zn2/Cys6 DNA-binding domain"/>
    <property type="match status" value="1"/>
</dbReference>
<dbReference type="HOGENOM" id="CLU_799616_0_0_1"/>
<dbReference type="InterPro" id="IPR036864">
    <property type="entry name" value="Zn2-C6_fun-type_DNA-bd_sf"/>
</dbReference>
<protein>
    <recommendedName>
        <fullName evidence="6">Zn(2)-C6 fungal-type domain-containing protein</fullName>
    </recommendedName>
</protein>
<dbReference type="Proteomes" id="UP000022910">
    <property type="component" value="Unassembled WGS sequence"/>
</dbReference>
<feature type="compositionally biased region" description="Low complexity" evidence="5">
    <location>
        <begin position="265"/>
        <end position="292"/>
    </location>
</feature>
<dbReference type="GO" id="GO:0003677">
    <property type="term" value="F:DNA binding"/>
    <property type="evidence" value="ECO:0007669"/>
    <property type="project" value="UniProtKB-KW"/>
</dbReference>